<comment type="caution">
    <text evidence="1">The sequence shown here is derived from an EMBL/GenBank/DDBJ whole genome shotgun (WGS) entry which is preliminary data.</text>
</comment>
<reference evidence="1 2" key="1">
    <citation type="submission" date="2019-01" db="EMBL/GenBank/DDBJ databases">
        <title>Sequencing of cultivated peanut Arachis hypogaea provides insights into genome evolution and oil improvement.</title>
        <authorList>
            <person name="Chen X."/>
        </authorList>
    </citation>
    <scope>NUCLEOTIDE SEQUENCE [LARGE SCALE GENOMIC DNA]</scope>
    <source>
        <strain evidence="2">cv. Fuhuasheng</strain>
        <tissue evidence="1">Leaves</tissue>
    </source>
</reference>
<proteinExistence type="predicted"/>
<evidence type="ECO:0000313" key="2">
    <source>
        <dbReference type="Proteomes" id="UP000289738"/>
    </source>
</evidence>
<dbReference type="Proteomes" id="UP000289738">
    <property type="component" value="Chromosome B08"/>
</dbReference>
<dbReference type="EMBL" id="SDMP01000018">
    <property type="protein sequence ID" value="RYQ97874.1"/>
    <property type="molecule type" value="Genomic_DNA"/>
</dbReference>
<keyword evidence="2" id="KW-1185">Reference proteome</keyword>
<dbReference type="AlphaFoldDB" id="A0A444Y7G1"/>
<evidence type="ECO:0000313" key="1">
    <source>
        <dbReference type="EMBL" id="RYQ97874.1"/>
    </source>
</evidence>
<gene>
    <name evidence="1" type="ORF">Ahy_B08g093949</name>
</gene>
<name>A0A444Y7G1_ARAHY</name>
<protein>
    <submittedName>
        <fullName evidence="1">Uncharacterized protein</fullName>
    </submittedName>
</protein>
<organism evidence="1 2">
    <name type="scientific">Arachis hypogaea</name>
    <name type="common">Peanut</name>
    <dbReference type="NCBI Taxonomy" id="3818"/>
    <lineage>
        <taxon>Eukaryota</taxon>
        <taxon>Viridiplantae</taxon>
        <taxon>Streptophyta</taxon>
        <taxon>Embryophyta</taxon>
        <taxon>Tracheophyta</taxon>
        <taxon>Spermatophyta</taxon>
        <taxon>Magnoliopsida</taxon>
        <taxon>eudicotyledons</taxon>
        <taxon>Gunneridae</taxon>
        <taxon>Pentapetalae</taxon>
        <taxon>rosids</taxon>
        <taxon>fabids</taxon>
        <taxon>Fabales</taxon>
        <taxon>Fabaceae</taxon>
        <taxon>Papilionoideae</taxon>
        <taxon>50 kb inversion clade</taxon>
        <taxon>dalbergioids sensu lato</taxon>
        <taxon>Dalbergieae</taxon>
        <taxon>Pterocarpus clade</taxon>
        <taxon>Arachis</taxon>
    </lineage>
</organism>
<accession>A0A444Y7G1</accession>
<sequence>MATGDNFLVLNETDREVILSNSDFCCWGGVKYDSFVIGSDEGLEVLFHYHRQFLEVRIPELLTKLVDVVSNSG</sequence>